<keyword evidence="3" id="KW-1185">Reference proteome</keyword>
<protein>
    <submittedName>
        <fullName evidence="2">DUF2945 domain-containing protein</fullName>
    </submittedName>
</protein>
<name>A0A437J761_9SPHN</name>
<evidence type="ECO:0000313" key="3">
    <source>
        <dbReference type="Proteomes" id="UP000282977"/>
    </source>
</evidence>
<dbReference type="InterPro" id="IPR021331">
    <property type="entry name" value="Hva1_TUDOR"/>
</dbReference>
<feature type="domain" description="Hypervirulence associated protein TUDOR" evidence="1">
    <location>
        <begin position="14"/>
        <end position="75"/>
    </location>
</feature>
<comment type="caution">
    <text evidence="2">The sequence shown here is derived from an EMBL/GenBank/DDBJ whole genome shotgun (WGS) entry which is preliminary data.</text>
</comment>
<accession>A0A437J761</accession>
<dbReference type="Proteomes" id="UP000282977">
    <property type="component" value="Unassembled WGS sequence"/>
</dbReference>
<proteinExistence type="predicted"/>
<dbReference type="RefSeq" id="WP_127690989.1">
    <property type="nucleotide sequence ID" value="NZ_RZUL01000003.1"/>
</dbReference>
<evidence type="ECO:0000313" key="2">
    <source>
        <dbReference type="EMBL" id="RVT40992.1"/>
    </source>
</evidence>
<dbReference type="OrthoDB" id="283968at2"/>
<organism evidence="2 3">
    <name type="scientific">Sphingobium algorifonticola</name>
    <dbReference type="NCBI Taxonomy" id="2008318"/>
    <lineage>
        <taxon>Bacteria</taxon>
        <taxon>Pseudomonadati</taxon>
        <taxon>Pseudomonadota</taxon>
        <taxon>Alphaproteobacteria</taxon>
        <taxon>Sphingomonadales</taxon>
        <taxon>Sphingomonadaceae</taxon>
        <taxon>Sphingobium</taxon>
    </lineage>
</organism>
<gene>
    <name evidence="2" type="ORF">ENE74_11100</name>
</gene>
<sequence length="78" mass="8736">MTATVRQDTHFRKGQRVRWNWGTGVGRGKVVERFDRHVERTIEGAKVSRNGSDDNPAYLIDSDNGAQVLKLGSELTGH</sequence>
<dbReference type="AlphaFoldDB" id="A0A437J761"/>
<dbReference type="EMBL" id="RZUL01000003">
    <property type="protein sequence ID" value="RVT40992.1"/>
    <property type="molecule type" value="Genomic_DNA"/>
</dbReference>
<evidence type="ECO:0000259" key="1">
    <source>
        <dbReference type="Pfam" id="PF11160"/>
    </source>
</evidence>
<dbReference type="Pfam" id="PF11160">
    <property type="entry name" value="Hva1_TUDOR"/>
    <property type="match status" value="1"/>
</dbReference>
<reference evidence="2 3" key="1">
    <citation type="submission" date="2019-01" db="EMBL/GenBank/DDBJ databases">
        <authorList>
            <person name="Chen W.-M."/>
        </authorList>
    </citation>
    <scope>NUCLEOTIDE SEQUENCE [LARGE SCALE GENOMIC DNA]</scope>
    <source>
        <strain evidence="2 3">TLA-22</strain>
    </source>
</reference>